<feature type="transmembrane region" description="Helical" evidence="1">
    <location>
        <begin position="18"/>
        <end position="36"/>
    </location>
</feature>
<keyword evidence="1" id="KW-1133">Transmembrane helix</keyword>
<feature type="transmembrane region" description="Helical" evidence="1">
    <location>
        <begin position="95"/>
        <end position="114"/>
    </location>
</feature>
<dbReference type="AlphaFoldDB" id="A0A2S7IM29"/>
<organism evidence="2 3">
    <name type="scientific">Siphonobacter curvatus</name>
    <dbReference type="NCBI Taxonomy" id="2094562"/>
    <lineage>
        <taxon>Bacteria</taxon>
        <taxon>Pseudomonadati</taxon>
        <taxon>Bacteroidota</taxon>
        <taxon>Cytophagia</taxon>
        <taxon>Cytophagales</taxon>
        <taxon>Cytophagaceae</taxon>
        <taxon>Siphonobacter</taxon>
    </lineage>
</organism>
<evidence type="ECO:0000313" key="3">
    <source>
        <dbReference type="Proteomes" id="UP000239590"/>
    </source>
</evidence>
<protein>
    <submittedName>
        <fullName evidence="2">Uncharacterized protein</fullName>
    </submittedName>
</protein>
<name>A0A2S7IM29_9BACT</name>
<accession>A0A2S7IM29</accession>
<proteinExistence type="predicted"/>
<gene>
    <name evidence="2" type="ORF">C5O19_03165</name>
</gene>
<feature type="transmembrane region" description="Helical" evidence="1">
    <location>
        <begin position="71"/>
        <end position="89"/>
    </location>
</feature>
<keyword evidence="1" id="KW-0472">Membrane</keyword>
<evidence type="ECO:0000256" key="1">
    <source>
        <dbReference type="SAM" id="Phobius"/>
    </source>
</evidence>
<dbReference type="RefSeq" id="WP_104709872.1">
    <property type="nucleotide sequence ID" value="NZ_PTRA01000001.1"/>
</dbReference>
<dbReference type="EMBL" id="PTRA01000001">
    <property type="protein sequence ID" value="PQA58678.1"/>
    <property type="molecule type" value="Genomic_DNA"/>
</dbReference>
<keyword evidence="3" id="KW-1185">Reference proteome</keyword>
<feature type="transmembrane region" description="Helical" evidence="1">
    <location>
        <begin position="48"/>
        <end position="66"/>
    </location>
</feature>
<dbReference type="OrthoDB" id="9880974at2"/>
<reference evidence="3" key="1">
    <citation type="submission" date="2018-02" db="EMBL/GenBank/DDBJ databases">
        <title>Genome sequencing of Solimonas sp. HR-BB.</title>
        <authorList>
            <person name="Lee Y."/>
            <person name="Jeon C.O."/>
        </authorList>
    </citation>
    <scope>NUCLEOTIDE SEQUENCE [LARGE SCALE GENOMIC DNA]</scope>
    <source>
        <strain evidence="3">HR-U</strain>
    </source>
</reference>
<dbReference type="Proteomes" id="UP000239590">
    <property type="component" value="Unassembled WGS sequence"/>
</dbReference>
<evidence type="ECO:0000313" key="2">
    <source>
        <dbReference type="EMBL" id="PQA58678.1"/>
    </source>
</evidence>
<comment type="caution">
    <text evidence="2">The sequence shown here is derived from an EMBL/GenBank/DDBJ whole genome shotgun (WGS) entry which is preliminary data.</text>
</comment>
<sequence>MKNQVLNQLAHLQRRQTILYGCSLGVTALNGTAVLSQVKFPAMLTTDLMLNASMLLWTGYGIYSLYYSRKLALGVTILGLIALWISNHWEKQLIPISWAVVGVFTGSIIQLSMVRKIGALISSPLTLIRLIFNRIGVEE</sequence>
<keyword evidence="1" id="KW-0812">Transmembrane</keyword>